<name>A0A176W6L0_MARPO</name>
<proteinExistence type="predicted"/>
<dbReference type="PANTHER" id="PTHR31672:SF7">
    <property type="entry name" value="F-BOX DOMAIN-CONTAINING PROTEIN"/>
    <property type="match status" value="1"/>
</dbReference>
<reference evidence="3" key="2">
    <citation type="journal article" date="2019" name="Curr. Biol.">
        <title>Chromatin organization in early land plants reveals an ancestral association between H3K27me3, transposons, and constitutive heterochromatin.</title>
        <authorList>
            <person name="Montgomery S.A."/>
            <person name="Tanizawa Y."/>
            <person name="Galik B."/>
            <person name="Wang N."/>
            <person name="Ito T."/>
            <person name="Mochizuki T."/>
            <person name="Akimcheva S."/>
            <person name="Bowman J."/>
            <person name="Cognat V."/>
            <person name="Drouard L."/>
            <person name="Ekker H."/>
            <person name="Houng S."/>
            <person name="Kohchi T."/>
            <person name="Lin S."/>
            <person name="Liu L.D."/>
            <person name="Nakamura Y."/>
            <person name="Valeeva L.R."/>
            <person name="Shakirov E.V."/>
            <person name="Shippen D.E."/>
            <person name="Wei W."/>
            <person name="Yagura M."/>
            <person name="Yamaoka S."/>
            <person name="Yamato K.T."/>
            <person name="Liu C."/>
            <person name="Berger F."/>
        </authorList>
    </citation>
    <scope>NUCLEOTIDE SEQUENCE [LARGE SCALE GENOMIC DNA]</scope>
    <source>
        <strain evidence="3">Tak-1</strain>
    </source>
</reference>
<sequence length="469" mass="53881">MEQQQSSSLLLLLLLLLGSHFHAGGGRSGKFSNRHHLLDLERFKAIGQASQDRQKSSQHLGPDGRVKLSIEMDRPGLTERSDEGLMIADRYLPKEVMCRILARLPVRSFIRLRSVCKRWYSIVEDPELQTIWRIFRAPTKVPFLLWHHPGDGEHILALDLAREWRPFPTSIFLPIVPDVKSVSLTVLSSARGLFLIRQRRNDAKKSDETFFTINPLTRSQRRLPLMIDERNYSVRQMIMIDELESRYIIIAEDLNLVSAGHTSKLQMYDSTKDAWQMVGELPYCLRFKSAAFVNGSLYCLATFTTAHIFRFDGVQVWHEVKAKVPLCTGSQLLRCVPTLFQHRGRLMLVGTGDTSRQRWQREVGVREWHEVWQLDDVRSAWVQVQGFSSPWVLNSKHYFLTSGDYLFLTSVCSSDGKLEVERTICNLNTGSTWREVLPAPKKLDEQSSPVSVNIHSGFCVYEPRIEVEA</sequence>
<accession>A0A176W6L0</accession>
<dbReference type="Gene3D" id="1.20.1280.50">
    <property type="match status" value="1"/>
</dbReference>
<dbReference type="PROSITE" id="PS50181">
    <property type="entry name" value="FBOX"/>
    <property type="match status" value="1"/>
</dbReference>
<evidence type="ECO:0000259" key="2">
    <source>
        <dbReference type="PROSITE" id="PS50181"/>
    </source>
</evidence>
<dbReference type="InterPro" id="IPR005174">
    <property type="entry name" value="KIB1-4_b-propeller"/>
</dbReference>
<feature type="chain" id="PRO_5042333773" description="F-box domain-containing protein" evidence="1">
    <location>
        <begin position="27"/>
        <end position="469"/>
    </location>
</feature>
<dbReference type="InterPro" id="IPR036047">
    <property type="entry name" value="F-box-like_dom_sf"/>
</dbReference>
<dbReference type="SUPFAM" id="SSF81383">
    <property type="entry name" value="F-box domain"/>
    <property type="match status" value="1"/>
</dbReference>
<evidence type="ECO:0000313" key="3">
    <source>
        <dbReference type="EMBL" id="BBN07742.1"/>
    </source>
</evidence>
<dbReference type="EMBL" id="LVLJ01001769">
    <property type="protein sequence ID" value="OAE28102.1"/>
    <property type="molecule type" value="Genomic_DNA"/>
</dbReference>
<reference evidence="6" key="3">
    <citation type="journal article" date="2020" name="Curr. Biol.">
        <title>Chromatin organization in early land plants reveals an ancestral association between H3K27me3, transposons, and constitutive heterochromatin.</title>
        <authorList>
            <person name="Montgomery S.A."/>
            <person name="Tanizawa Y."/>
            <person name="Galik B."/>
            <person name="Wang N."/>
            <person name="Ito T."/>
            <person name="Mochizuki T."/>
            <person name="Akimcheva S."/>
            <person name="Bowman J.L."/>
            <person name="Cognat V."/>
            <person name="Marechal-Drouard L."/>
            <person name="Ekker H."/>
            <person name="Hong S.F."/>
            <person name="Kohchi T."/>
            <person name="Lin S.S."/>
            <person name="Liu L.D."/>
            <person name="Nakamura Y."/>
            <person name="Valeeva L.R."/>
            <person name="Shakirov E.V."/>
            <person name="Shippen D.E."/>
            <person name="Wei W.L."/>
            <person name="Yagura M."/>
            <person name="Yamaoka S."/>
            <person name="Yamato K.T."/>
            <person name="Liu C."/>
            <person name="Berger F."/>
        </authorList>
    </citation>
    <scope>NUCLEOTIDE SEQUENCE [LARGE SCALE GENOMIC DNA]</scope>
    <source>
        <strain evidence="6">Tak-1</strain>
    </source>
</reference>
<dbReference type="SMART" id="SM00256">
    <property type="entry name" value="FBOX"/>
    <property type="match status" value="1"/>
</dbReference>
<organism evidence="4 5">
    <name type="scientific">Marchantia polymorpha subsp. ruderalis</name>
    <dbReference type="NCBI Taxonomy" id="1480154"/>
    <lineage>
        <taxon>Eukaryota</taxon>
        <taxon>Viridiplantae</taxon>
        <taxon>Streptophyta</taxon>
        <taxon>Embryophyta</taxon>
        <taxon>Marchantiophyta</taxon>
        <taxon>Marchantiopsida</taxon>
        <taxon>Marchantiidae</taxon>
        <taxon>Marchantiales</taxon>
        <taxon>Marchantiaceae</taxon>
        <taxon>Marchantia</taxon>
    </lineage>
</organism>
<evidence type="ECO:0000313" key="5">
    <source>
        <dbReference type="Proteomes" id="UP000077202"/>
    </source>
</evidence>
<dbReference type="Gene3D" id="2.120.10.80">
    <property type="entry name" value="Kelch-type beta propeller"/>
    <property type="match status" value="1"/>
</dbReference>
<dbReference type="AlphaFoldDB" id="A0A176W6L0"/>
<evidence type="ECO:0000256" key="1">
    <source>
        <dbReference type="SAM" id="SignalP"/>
    </source>
</evidence>
<dbReference type="SUPFAM" id="SSF117281">
    <property type="entry name" value="Kelch motif"/>
    <property type="match status" value="1"/>
</dbReference>
<dbReference type="InterPro" id="IPR015915">
    <property type="entry name" value="Kelch-typ_b-propeller"/>
</dbReference>
<feature type="domain" description="F-box" evidence="2">
    <location>
        <begin position="86"/>
        <end position="135"/>
    </location>
</feature>
<dbReference type="InterPro" id="IPR050796">
    <property type="entry name" value="SCF_F-box_component"/>
</dbReference>
<protein>
    <recommendedName>
        <fullName evidence="2">F-box domain-containing protein</fullName>
    </recommendedName>
</protein>
<dbReference type="PANTHER" id="PTHR31672">
    <property type="entry name" value="BNACNNG10540D PROTEIN"/>
    <property type="match status" value="1"/>
</dbReference>
<dbReference type="EMBL" id="AP019869">
    <property type="protein sequence ID" value="BBN07742.1"/>
    <property type="molecule type" value="Genomic_DNA"/>
</dbReference>
<reference evidence="4 5" key="1">
    <citation type="submission" date="2016-03" db="EMBL/GenBank/DDBJ databases">
        <title>Mechanisms controlling the formation of the plant cell surface in tip-growing cells are functionally conserved among land plants.</title>
        <authorList>
            <person name="Honkanen S."/>
            <person name="Jones V.A."/>
            <person name="Morieri G."/>
            <person name="Champion C."/>
            <person name="Hetherington A.J."/>
            <person name="Kelly S."/>
            <person name="Saint-Marcoux D."/>
            <person name="Proust H."/>
            <person name="Prescott H."/>
            <person name="Dolan L."/>
        </authorList>
    </citation>
    <scope>NUCLEOTIDE SEQUENCE [LARGE SCALE GENOMIC DNA]</scope>
    <source>
        <strain evidence="5">cv. Tak-1 and cv. Tak-2</strain>
        <tissue evidence="4">Whole gametophyte</tissue>
    </source>
</reference>
<dbReference type="Pfam" id="PF00646">
    <property type="entry name" value="F-box"/>
    <property type="match status" value="1"/>
</dbReference>
<keyword evidence="5" id="KW-1185">Reference proteome</keyword>
<dbReference type="Proteomes" id="UP001162541">
    <property type="component" value="Chromosome 4"/>
</dbReference>
<keyword evidence="1" id="KW-0732">Signal</keyword>
<dbReference type="Proteomes" id="UP000077202">
    <property type="component" value="Unassembled WGS sequence"/>
</dbReference>
<evidence type="ECO:0000313" key="4">
    <source>
        <dbReference type="EMBL" id="OAE28102.1"/>
    </source>
</evidence>
<feature type="signal peptide" evidence="1">
    <location>
        <begin position="1"/>
        <end position="26"/>
    </location>
</feature>
<dbReference type="CDD" id="cd22157">
    <property type="entry name" value="F-box_AtFBW1-like"/>
    <property type="match status" value="1"/>
</dbReference>
<evidence type="ECO:0000313" key="6">
    <source>
        <dbReference type="Proteomes" id="UP001162541"/>
    </source>
</evidence>
<dbReference type="Pfam" id="PF03478">
    <property type="entry name" value="Beta-prop_KIB1-4"/>
    <property type="match status" value="1"/>
</dbReference>
<gene>
    <name evidence="4" type="ORF">AXG93_136s1170</name>
    <name evidence="3" type="ORF">Mp_4g06110</name>
</gene>
<dbReference type="InterPro" id="IPR001810">
    <property type="entry name" value="F-box_dom"/>
</dbReference>